<reference evidence="2" key="2">
    <citation type="journal article" date="2015" name="Data Brief">
        <title>Shoot transcriptome of the giant reed, Arundo donax.</title>
        <authorList>
            <person name="Barrero R.A."/>
            <person name="Guerrero F.D."/>
            <person name="Moolhuijzen P."/>
            <person name="Goolsby J.A."/>
            <person name="Tidwell J."/>
            <person name="Bellgard S.E."/>
            <person name="Bellgard M.I."/>
        </authorList>
    </citation>
    <scope>NUCLEOTIDE SEQUENCE</scope>
    <source>
        <tissue evidence="2">Shoot tissue taken approximately 20 cm above the soil surface</tissue>
    </source>
</reference>
<evidence type="ECO:0000313" key="2">
    <source>
        <dbReference type="EMBL" id="JAD91570.1"/>
    </source>
</evidence>
<dbReference type="EMBL" id="GBRH01206325">
    <property type="protein sequence ID" value="JAD91570.1"/>
    <property type="molecule type" value="Transcribed_RNA"/>
</dbReference>
<organism evidence="2">
    <name type="scientific">Arundo donax</name>
    <name type="common">Giant reed</name>
    <name type="synonym">Donax arundinaceus</name>
    <dbReference type="NCBI Taxonomy" id="35708"/>
    <lineage>
        <taxon>Eukaryota</taxon>
        <taxon>Viridiplantae</taxon>
        <taxon>Streptophyta</taxon>
        <taxon>Embryophyta</taxon>
        <taxon>Tracheophyta</taxon>
        <taxon>Spermatophyta</taxon>
        <taxon>Magnoliopsida</taxon>
        <taxon>Liliopsida</taxon>
        <taxon>Poales</taxon>
        <taxon>Poaceae</taxon>
        <taxon>PACMAD clade</taxon>
        <taxon>Arundinoideae</taxon>
        <taxon>Arundineae</taxon>
        <taxon>Arundo</taxon>
    </lineage>
</organism>
<evidence type="ECO:0000256" key="1">
    <source>
        <dbReference type="SAM" id="MobiDB-lite"/>
    </source>
</evidence>
<proteinExistence type="predicted"/>
<protein>
    <submittedName>
        <fullName evidence="2">Uncharacterized protein</fullName>
    </submittedName>
</protein>
<name>A0A0A9E0X4_ARUDO</name>
<sequence length="22" mass="2395">MPNAKSAPGLTRARDFLSMHGH</sequence>
<accession>A0A0A9E0X4</accession>
<dbReference type="AlphaFoldDB" id="A0A0A9E0X4"/>
<feature type="compositionally biased region" description="Basic and acidic residues" evidence="1">
    <location>
        <begin position="12"/>
        <end position="22"/>
    </location>
</feature>
<reference evidence="2" key="1">
    <citation type="submission" date="2014-09" db="EMBL/GenBank/DDBJ databases">
        <authorList>
            <person name="Magalhaes I.L.F."/>
            <person name="Oliveira U."/>
            <person name="Santos F.R."/>
            <person name="Vidigal T.H.D.A."/>
            <person name="Brescovit A.D."/>
            <person name="Santos A.J."/>
        </authorList>
    </citation>
    <scope>NUCLEOTIDE SEQUENCE</scope>
    <source>
        <tissue evidence="2">Shoot tissue taken approximately 20 cm above the soil surface</tissue>
    </source>
</reference>
<feature type="region of interest" description="Disordered" evidence="1">
    <location>
        <begin position="1"/>
        <end position="22"/>
    </location>
</feature>